<evidence type="ECO:0000256" key="2">
    <source>
        <dbReference type="ARBA" id="ARBA00023043"/>
    </source>
</evidence>
<dbReference type="SUPFAM" id="SSF48403">
    <property type="entry name" value="Ankyrin repeat"/>
    <property type="match status" value="2"/>
</dbReference>
<dbReference type="Gene3D" id="1.25.40.20">
    <property type="entry name" value="Ankyrin repeat-containing domain"/>
    <property type="match status" value="2"/>
</dbReference>
<evidence type="ECO:0008006" key="7">
    <source>
        <dbReference type="Google" id="ProtNLM"/>
    </source>
</evidence>
<evidence type="ECO:0000256" key="3">
    <source>
        <dbReference type="PROSITE-ProRule" id="PRU00023"/>
    </source>
</evidence>
<dbReference type="AlphaFoldDB" id="A0A7Y0HEF9"/>
<feature type="compositionally biased region" description="Basic and acidic residues" evidence="4">
    <location>
        <begin position="188"/>
        <end position="198"/>
    </location>
</feature>
<feature type="region of interest" description="Disordered" evidence="4">
    <location>
        <begin position="170"/>
        <end position="308"/>
    </location>
</feature>
<feature type="region of interest" description="Disordered" evidence="4">
    <location>
        <begin position="591"/>
        <end position="619"/>
    </location>
</feature>
<evidence type="ECO:0000256" key="1">
    <source>
        <dbReference type="ARBA" id="ARBA00022737"/>
    </source>
</evidence>
<feature type="region of interest" description="Disordered" evidence="4">
    <location>
        <begin position="101"/>
        <end position="149"/>
    </location>
</feature>
<evidence type="ECO:0000313" key="6">
    <source>
        <dbReference type="Proteomes" id="UP000539372"/>
    </source>
</evidence>
<proteinExistence type="predicted"/>
<keyword evidence="1" id="KW-0677">Repeat</keyword>
<dbReference type="PANTHER" id="PTHR24171">
    <property type="entry name" value="ANKYRIN REPEAT DOMAIN-CONTAINING PROTEIN 39-RELATED"/>
    <property type="match status" value="1"/>
</dbReference>
<dbReference type="PROSITE" id="PS50297">
    <property type="entry name" value="ANK_REP_REGION"/>
    <property type="match status" value="3"/>
</dbReference>
<name>A0A7Y0HEF9_9PROT</name>
<dbReference type="GO" id="GO:0004842">
    <property type="term" value="F:ubiquitin-protein transferase activity"/>
    <property type="evidence" value="ECO:0007669"/>
    <property type="project" value="TreeGrafter"/>
</dbReference>
<keyword evidence="2 3" id="KW-0040">ANK repeat</keyword>
<dbReference type="PROSITE" id="PS50088">
    <property type="entry name" value="ANK_REPEAT"/>
    <property type="match status" value="3"/>
</dbReference>
<dbReference type="PANTHER" id="PTHR24171:SF8">
    <property type="entry name" value="BRCA1-ASSOCIATED RING DOMAIN PROTEIN 1"/>
    <property type="match status" value="1"/>
</dbReference>
<feature type="compositionally biased region" description="Pro residues" evidence="4">
    <location>
        <begin position="109"/>
        <end position="120"/>
    </location>
</feature>
<evidence type="ECO:0000256" key="4">
    <source>
        <dbReference type="SAM" id="MobiDB-lite"/>
    </source>
</evidence>
<sequence length="955" mass="101766">MERTFWIQGRTGRYWQNLESLESDQTAIMRLGALISEDRYDELRLIQAQVSPISGETEYADIVTVRDGQVVDSPMLRAQAAAAAHFNLPDDEAPIQAGSVTQNTAPFQPTGPQPDLPPAPVGHNSDSRDTTGLPPEDMLDPDNHPQLRFWPTVKPEHMQGSLGLHGEEHWVEQDPEPAPHPASTAGRRQIDESREPAFERPYAPQPYSPPPKSTPKLADDEFLAGGWRIPGNLNDDGNPAPSTDSGLKAPGTETYQRRNLTADPTERRSGQTRVQGFLSSLRKPSTRRQGRREDPTAPRERKSSGSASRAALMSGVFAGALASGLALSAINPDFAGRVFAGISGQFGTMLPSAGLIEAIESGDLQSVRARLAEGVDPNMVDMEGNPALLRAARAGNLAAVSLLLQAGADPTLPSKDGRSVLHRVAAEGRSQALQRMIDAGAPVDLAGGVYGCLTPLSVAAANGRVRAASLLAERGAALTAQRGCNVGPIEIAAAHPHVLARLEQIRAEQDALVRLSGAGQATNQVSPGSELLTEALTAPAQMQDGPAIPGQTESAPALETAQAGQAPSGEAPSAAGRALAEAVAKLADIEPAATTDGTDTATETASVFQPPAKPAPPVAQADPRVFTAKLKSAIDRGDQGAVVALLDGAPSDFKLDEARFAVEDSFGSGVRSALEQAALHGQSDIVRLLVSDGASIPPRLIHRVVQNADRPDLAGILGVLLEKGGDPNAMSDGLTPLMRASLKGDPQTAYMLMAFGADPKIVSTDGRQASDYAREAGRADLEERLVLAASEQDYGNLMMGLSWSDTLASLRDKIEVCKDIGDDFTACKLNVDSFLTDAKVVVAQFDRKASDRLVAIQVDSRPLTNPSSAIAQFDAARRAIQDRIPEGHAGFVTAEYENQETLFRDLRPETNRGRYFTYWPDQDRRRPVFIHLKLSGLDDQHGFYRLVIGNPFRAS</sequence>
<evidence type="ECO:0000313" key="5">
    <source>
        <dbReference type="EMBL" id="NMM44645.1"/>
    </source>
</evidence>
<feature type="compositionally biased region" description="Low complexity" evidence="4">
    <location>
        <begin position="592"/>
        <end position="605"/>
    </location>
</feature>
<dbReference type="RefSeq" id="WP_169624976.1">
    <property type="nucleotide sequence ID" value="NZ_JABBNT010000002.1"/>
</dbReference>
<dbReference type="InterPro" id="IPR036770">
    <property type="entry name" value="Ankyrin_rpt-contain_sf"/>
</dbReference>
<keyword evidence="6" id="KW-1185">Reference proteome</keyword>
<feature type="repeat" description="ANK" evidence="3">
    <location>
        <begin position="416"/>
        <end position="448"/>
    </location>
</feature>
<reference evidence="5 6" key="1">
    <citation type="submission" date="2020-04" db="EMBL/GenBank/DDBJ databases">
        <title>Rhodospirillaceae bacterium KN72 isolated from deep sea.</title>
        <authorList>
            <person name="Zhang D.-C."/>
        </authorList>
    </citation>
    <scope>NUCLEOTIDE SEQUENCE [LARGE SCALE GENOMIC DNA]</scope>
    <source>
        <strain evidence="5 6">KN72</strain>
    </source>
</reference>
<feature type="compositionally biased region" description="Pro residues" evidence="4">
    <location>
        <begin position="203"/>
        <end position="213"/>
    </location>
</feature>
<gene>
    <name evidence="5" type="ORF">HH303_09140</name>
</gene>
<feature type="region of interest" description="Disordered" evidence="4">
    <location>
        <begin position="558"/>
        <end position="577"/>
    </location>
</feature>
<dbReference type="SMART" id="SM00248">
    <property type="entry name" value="ANK"/>
    <property type="match status" value="5"/>
</dbReference>
<accession>A0A7Y0HEF9</accession>
<comment type="caution">
    <text evidence="5">The sequence shown here is derived from an EMBL/GenBank/DDBJ whole genome shotgun (WGS) entry which is preliminary data.</text>
</comment>
<feature type="repeat" description="ANK" evidence="3">
    <location>
        <begin position="383"/>
        <end position="415"/>
    </location>
</feature>
<feature type="compositionally biased region" description="Basic and acidic residues" evidence="4">
    <location>
        <begin position="291"/>
        <end position="303"/>
    </location>
</feature>
<dbReference type="EMBL" id="JABBNT010000002">
    <property type="protein sequence ID" value="NMM44645.1"/>
    <property type="molecule type" value="Genomic_DNA"/>
</dbReference>
<protein>
    <recommendedName>
        <fullName evidence="7">Ankyrin repeat protein</fullName>
    </recommendedName>
</protein>
<dbReference type="Proteomes" id="UP000539372">
    <property type="component" value="Unassembled WGS sequence"/>
</dbReference>
<dbReference type="InterPro" id="IPR002110">
    <property type="entry name" value="Ankyrin_rpt"/>
</dbReference>
<dbReference type="GO" id="GO:0085020">
    <property type="term" value="P:protein K6-linked ubiquitination"/>
    <property type="evidence" value="ECO:0007669"/>
    <property type="project" value="TreeGrafter"/>
</dbReference>
<dbReference type="Pfam" id="PF12796">
    <property type="entry name" value="Ank_2"/>
    <property type="match status" value="1"/>
</dbReference>
<organism evidence="5 6">
    <name type="scientific">Pacificispira spongiicola</name>
    <dbReference type="NCBI Taxonomy" id="2729598"/>
    <lineage>
        <taxon>Bacteria</taxon>
        <taxon>Pseudomonadati</taxon>
        <taxon>Pseudomonadota</taxon>
        <taxon>Alphaproteobacteria</taxon>
        <taxon>Rhodospirillales</taxon>
        <taxon>Rhodospirillaceae</taxon>
        <taxon>Pacificispira</taxon>
    </lineage>
</organism>
<feature type="repeat" description="ANK" evidence="3">
    <location>
        <begin position="732"/>
        <end position="764"/>
    </location>
</feature>